<dbReference type="PROSITE" id="PS50157">
    <property type="entry name" value="ZINC_FINGER_C2H2_2"/>
    <property type="match status" value="26"/>
</dbReference>
<dbReference type="FunFam" id="3.30.160.60:FF:000446">
    <property type="entry name" value="Zinc finger protein"/>
    <property type="match status" value="1"/>
</dbReference>
<comment type="similarity">
    <text evidence="3">Belongs to the krueppel C2H2-type zinc-finger protein family.</text>
</comment>
<feature type="domain" description="C2H2-type" evidence="14">
    <location>
        <begin position="1080"/>
        <end position="1107"/>
    </location>
</feature>
<comment type="function">
    <text evidence="1">May be involved in transcriptional regulation.</text>
</comment>
<name>A0AAV7NZF6_PLEWA</name>
<feature type="domain" description="C2H2-type" evidence="14">
    <location>
        <begin position="846"/>
        <end position="873"/>
    </location>
</feature>
<feature type="domain" description="C2H2-type" evidence="14">
    <location>
        <begin position="1315"/>
        <end position="1342"/>
    </location>
</feature>
<feature type="domain" description="C2H2-type" evidence="14">
    <location>
        <begin position="1511"/>
        <end position="1538"/>
    </location>
</feature>
<dbReference type="InterPro" id="IPR036236">
    <property type="entry name" value="Znf_C2H2_sf"/>
</dbReference>
<dbReference type="FunFam" id="3.30.160.60:FF:000508">
    <property type="entry name" value="Myeloid zinc finger 1"/>
    <property type="match status" value="1"/>
</dbReference>
<feature type="domain" description="C2H2-type" evidence="14">
    <location>
        <begin position="1235"/>
        <end position="1262"/>
    </location>
</feature>
<evidence type="ECO:0000256" key="13">
    <source>
        <dbReference type="SAM" id="MobiDB-lite"/>
    </source>
</evidence>
<feature type="domain" description="C2H2-type" evidence="14">
    <location>
        <begin position="728"/>
        <end position="755"/>
    </location>
</feature>
<evidence type="ECO:0000256" key="9">
    <source>
        <dbReference type="ARBA" id="ARBA00023125"/>
    </source>
</evidence>
<keyword evidence="10" id="KW-0804">Transcription</keyword>
<feature type="region of interest" description="Disordered" evidence="13">
    <location>
        <begin position="93"/>
        <end position="112"/>
    </location>
</feature>
<feature type="compositionally biased region" description="Acidic residues" evidence="13">
    <location>
        <begin position="94"/>
        <end position="104"/>
    </location>
</feature>
<feature type="domain" description="C2H2-type" evidence="14">
    <location>
        <begin position="756"/>
        <end position="783"/>
    </location>
</feature>
<dbReference type="Gene3D" id="3.30.160.60">
    <property type="entry name" value="Classic Zinc Finger"/>
    <property type="match status" value="24"/>
</dbReference>
<dbReference type="SMART" id="SM00355">
    <property type="entry name" value="ZnF_C2H2"/>
    <property type="match status" value="31"/>
</dbReference>
<feature type="region of interest" description="Disordered" evidence="13">
    <location>
        <begin position="132"/>
        <end position="161"/>
    </location>
</feature>
<dbReference type="FunFam" id="3.30.160.60:FF:000912">
    <property type="entry name" value="Zinc finger protein 660"/>
    <property type="match status" value="1"/>
</dbReference>
<feature type="domain" description="C2H2-type" evidence="14">
    <location>
        <begin position="675"/>
        <end position="702"/>
    </location>
</feature>
<feature type="region of interest" description="Disordered" evidence="13">
    <location>
        <begin position="66"/>
        <end position="87"/>
    </location>
</feature>
<feature type="domain" description="C2H2-type" evidence="14">
    <location>
        <begin position="999"/>
        <end position="1026"/>
    </location>
</feature>
<evidence type="ECO:0000256" key="7">
    <source>
        <dbReference type="ARBA" id="ARBA00022833"/>
    </source>
</evidence>
<feature type="region of interest" description="Disordered" evidence="13">
    <location>
        <begin position="391"/>
        <end position="419"/>
    </location>
</feature>
<reference evidence="15" key="1">
    <citation type="journal article" date="2022" name="bioRxiv">
        <title>Sequencing and chromosome-scale assembly of the giantPleurodeles waltlgenome.</title>
        <authorList>
            <person name="Brown T."/>
            <person name="Elewa A."/>
            <person name="Iarovenko S."/>
            <person name="Subramanian E."/>
            <person name="Araus A.J."/>
            <person name="Petzold A."/>
            <person name="Susuki M."/>
            <person name="Suzuki K.-i.T."/>
            <person name="Hayashi T."/>
            <person name="Toyoda A."/>
            <person name="Oliveira C."/>
            <person name="Osipova E."/>
            <person name="Leigh N.D."/>
            <person name="Simon A."/>
            <person name="Yun M.H."/>
        </authorList>
    </citation>
    <scope>NUCLEOTIDE SEQUENCE</scope>
    <source>
        <strain evidence="15">20211129_DDA</strain>
        <tissue evidence="15">Liver</tissue>
    </source>
</reference>
<feature type="domain" description="C2H2-type" evidence="14">
    <location>
        <begin position="1399"/>
        <end position="1426"/>
    </location>
</feature>
<dbReference type="PANTHER" id="PTHR24384">
    <property type="entry name" value="FINGER PUTATIVE TRANSCRIPTION FACTOR FAMILY-RELATED"/>
    <property type="match status" value="1"/>
</dbReference>
<evidence type="ECO:0000256" key="3">
    <source>
        <dbReference type="ARBA" id="ARBA00006991"/>
    </source>
</evidence>
<feature type="domain" description="C2H2-type" evidence="14">
    <location>
        <begin position="952"/>
        <end position="974"/>
    </location>
</feature>
<dbReference type="FunFam" id="3.30.160.60:FF:000759">
    <property type="entry name" value="zinc finger protein 16"/>
    <property type="match status" value="1"/>
</dbReference>
<feature type="compositionally biased region" description="Basic and acidic residues" evidence="13">
    <location>
        <begin position="145"/>
        <end position="154"/>
    </location>
</feature>
<dbReference type="GO" id="GO:0042802">
    <property type="term" value="F:identical protein binding"/>
    <property type="evidence" value="ECO:0007669"/>
    <property type="project" value="UniProtKB-ARBA"/>
</dbReference>
<feature type="region of interest" description="Disordered" evidence="13">
    <location>
        <begin position="15"/>
        <end position="44"/>
    </location>
</feature>
<feature type="compositionally biased region" description="Basic and acidic residues" evidence="13">
    <location>
        <begin position="32"/>
        <end position="44"/>
    </location>
</feature>
<dbReference type="FunFam" id="3.30.160.60:FF:000870">
    <property type="entry name" value="zinc finger protein 197 isoform X1"/>
    <property type="match status" value="1"/>
</dbReference>
<keyword evidence="16" id="KW-1185">Reference proteome</keyword>
<dbReference type="Proteomes" id="UP001066276">
    <property type="component" value="Chromosome 8"/>
</dbReference>
<feature type="domain" description="C2H2-type" evidence="14">
    <location>
        <begin position="473"/>
        <end position="503"/>
    </location>
</feature>
<keyword evidence="5" id="KW-0677">Repeat</keyword>
<evidence type="ECO:0000256" key="6">
    <source>
        <dbReference type="ARBA" id="ARBA00022771"/>
    </source>
</evidence>
<dbReference type="FunFam" id="3.30.160.60:FF:002343">
    <property type="entry name" value="Zinc finger protein 33A"/>
    <property type="match status" value="2"/>
</dbReference>
<feature type="domain" description="C2H2-type" evidence="14">
    <location>
        <begin position="1052"/>
        <end position="1079"/>
    </location>
</feature>
<feature type="domain" description="C2H2-type" evidence="14">
    <location>
        <begin position="1455"/>
        <end position="1482"/>
    </location>
</feature>
<keyword evidence="8" id="KW-0805">Transcription regulation</keyword>
<dbReference type="FunFam" id="3.30.160.60:FF:000295">
    <property type="entry name" value="zinc finger protein 19"/>
    <property type="match status" value="2"/>
</dbReference>
<keyword evidence="6 12" id="KW-0863">Zinc-finger</keyword>
<keyword evidence="7" id="KW-0862">Zinc</keyword>
<dbReference type="FunFam" id="3.30.160.60:FF:000358">
    <property type="entry name" value="zinc finger protein 24"/>
    <property type="match status" value="1"/>
</dbReference>
<feature type="domain" description="C2H2-type" evidence="14">
    <location>
        <begin position="532"/>
        <end position="559"/>
    </location>
</feature>
<evidence type="ECO:0000259" key="14">
    <source>
        <dbReference type="PROSITE" id="PS50157"/>
    </source>
</evidence>
<evidence type="ECO:0000256" key="2">
    <source>
        <dbReference type="ARBA" id="ARBA00004123"/>
    </source>
</evidence>
<feature type="domain" description="C2H2-type" evidence="14">
    <location>
        <begin position="1427"/>
        <end position="1454"/>
    </location>
</feature>
<evidence type="ECO:0000313" key="16">
    <source>
        <dbReference type="Proteomes" id="UP001066276"/>
    </source>
</evidence>
<evidence type="ECO:0000256" key="4">
    <source>
        <dbReference type="ARBA" id="ARBA00022723"/>
    </source>
</evidence>
<keyword evidence="9" id="KW-0238">DNA-binding</keyword>
<evidence type="ECO:0000256" key="11">
    <source>
        <dbReference type="ARBA" id="ARBA00023242"/>
    </source>
</evidence>
<feature type="domain" description="C2H2-type" evidence="14">
    <location>
        <begin position="793"/>
        <end position="820"/>
    </location>
</feature>
<accession>A0AAV7NZF6</accession>
<feature type="domain" description="C2H2-type" evidence="14">
    <location>
        <begin position="1539"/>
        <end position="1566"/>
    </location>
</feature>
<dbReference type="GO" id="GO:0000981">
    <property type="term" value="F:DNA-binding transcription factor activity, RNA polymerase II-specific"/>
    <property type="evidence" value="ECO:0007669"/>
    <property type="project" value="TreeGrafter"/>
</dbReference>
<feature type="region of interest" description="Disordered" evidence="13">
    <location>
        <begin position="318"/>
        <end position="337"/>
    </location>
</feature>
<evidence type="ECO:0000256" key="12">
    <source>
        <dbReference type="PROSITE-ProRule" id="PRU00042"/>
    </source>
</evidence>
<feature type="compositionally biased region" description="Polar residues" evidence="13">
    <location>
        <begin position="133"/>
        <end position="144"/>
    </location>
</feature>
<feature type="domain" description="C2H2-type" evidence="14">
    <location>
        <begin position="874"/>
        <end position="901"/>
    </location>
</feature>
<feature type="region of interest" description="Disordered" evidence="13">
    <location>
        <begin position="1256"/>
        <end position="1280"/>
    </location>
</feature>
<dbReference type="GO" id="GO:0005634">
    <property type="term" value="C:nucleus"/>
    <property type="evidence" value="ECO:0007669"/>
    <property type="project" value="UniProtKB-SubCell"/>
</dbReference>
<comment type="subcellular location">
    <subcellularLocation>
        <location evidence="2">Nucleus</location>
    </subcellularLocation>
</comment>
<feature type="domain" description="C2H2-type" evidence="14">
    <location>
        <begin position="1371"/>
        <end position="1398"/>
    </location>
</feature>
<feature type="compositionally biased region" description="Basic and acidic residues" evidence="13">
    <location>
        <begin position="901"/>
        <end position="922"/>
    </location>
</feature>
<dbReference type="FunFam" id="3.30.160.60:FF:000478">
    <property type="entry name" value="Zinc finger protein 133"/>
    <property type="match status" value="3"/>
</dbReference>
<feature type="domain" description="C2H2-type" evidence="14">
    <location>
        <begin position="1483"/>
        <end position="1510"/>
    </location>
</feature>
<evidence type="ECO:0000313" key="15">
    <source>
        <dbReference type="EMBL" id="KAJ1121416.1"/>
    </source>
</evidence>
<feature type="region of interest" description="Disordered" evidence="13">
    <location>
        <begin position="898"/>
        <end position="922"/>
    </location>
</feature>
<feature type="domain" description="C2H2-type" evidence="14">
    <location>
        <begin position="1287"/>
        <end position="1314"/>
    </location>
</feature>
<evidence type="ECO:0000256" key="8">
    <source>
        <dbReference type="ARBA" id="ARBA00023015"/>
    </source>
</evidence>
<organism evidence="15 16">
    <name type="scientific">Pleurodeles waltl</name>
    <name type="common">Iberian ribbed newt</name>
    <dbReference type="NCBI Taxonomy" id="8319"/>
    <lineage>
        <taxon>Eukaryota</taxon>
        <taxon>Metazoa</taxon>
        <taxon>Chordata</taxon>
        <taxon>Craniata</taxon>
        <taxon>Vertebrata</taxon>
        <taxon>Euteleostomi</taxon>
        <taxon>Amphibia</taxon>
        <taxon>Batrachia</taxon>
        <taxon>Caudata</taxon>
        <taxon>Salamandroidea</taxon>
        <taxon>Salamandridae</taxon>
        <taxon>Pleurodelinae</taxon>
        <taxon>Pleurodeles</taxon>
    </lineage>
</organism>
<dbReference type="GO" id="GO:0000978">
    <property type="term" value="F:RNA polymerase II cis-regulatory region sequence-specific DNA binding"/>
    <property type="evidence" value="ECO:0007669"/>
    <property type="project" value="TreeGrafter"/>
</dbReference>
<keyword evidence="4" id="KW-0479">Metal-binding</keyword>
<dbReference type="GO" id="GO:0008270">
    <property type="term" value="F:zinc ion binding"/>
    <property type="evidence" value="ECO:0007669"/>
    <property type="project" value="UniProtKB-KW"/>
</dbReference>
<dbReference type="PANTHER" id="PTHR24384:SF241">
    <property type="entry name" value="OOCYTE ZINC FINGER PROTEIN XLCOF6-LIKE"/>
    <property type="match status" value="1"/>
</dbReference>
<feature type="compositionally biased region" description="Basic and acidic residues" evidence="13">
    <location>
        <begin position="1271"/>
        <end position="1280"/>
    </location>
</feature>
<dbReference type="SUPFAM" id="SSF57667">
    <property type="entry name" value="beta-beta-alpha zinc fingers"/>
    <property type="match status" value="13"/>
</dbReference>
<feature type="domain" description="C2H2-type" evidence="14">
    <location>
        <begin position="504"/>
        <end position="531"/>
    </location>
</feature>
<gene>
    <name evidence="15" type="ORF">NDU88_009525</name>
</gene>
<feature type="domain" description="C2H2-type" evidence="14">
    <location>
        <begin position="924"/>
        <end position="951"/>
    </location>
</feature>
<dbReference type="InterPro" id="IPR050752">
    <property type="entry name" value="C2H2-ZF_domain"/>
</dbReference>
<sequence length="1624" mass="182160">MLSTSTSVEAWTYEEKPDLQDLQKGLHRSTLHMKEEASKTRGLDSSRHEDFFLINDVVGSPLQIKQEPQNPQHYEEQQGAPISGPQDFKAQWWSDEEDEEDTSDSQDSADLVPVTNSTRGLVTFKSEAFLMTSDDSGPSVQLKQEPQDSQRCEEQGSPDNLPMDFRKHWWSNEKQEGHLRDRLNSSDTEHVTISTTGVDTFRPKGIMVSSEGQISAVKVKLEPEEAPVFCGGPHNPPGASCQDFTRSWRSDEEHKGPQSVIQDPAGVDTFRPKGIMVSSEGKISAVKVKLEPEEAAVFCGGPHNPTGASCQDFTRSWRSDEEHKGPQSVIQDPAGLDSCKPNTVMVPGEGEISRPIVKLEPEETPVFEAHNNPLKIGCEDFRKRWWGNEQDERLDSSDNSSRKKHKLESPERCTGDQGSDKMVYAVSSENEETSNAQKLVPMNAEYQPALSEYVPKSVNSSEEQGAHPSLMTYICNKCGKCFDSASSHVCQHVYRRSYTGDKPYKCDQCPESFFVSSALLIHQGTHRKDKQYICSECGIKCASALRLLTHEKTHKRLNKEEGVHHCITGEKGFHDSLSLRLHQQEHAEMETSNQHTDASPEQANLSIEELNLKTRLNSNSECGEGFNSTMTNDLKIHSGEMIYQSDECGVPCASALQLTQHQETHSGLTLEDRVFQCPKCEQCFCDSWSLTIHQQEHAGMEMTTQHGGTSPIGKSLTLGDLNLSVKPHSCSECGSRFKLESTLMSHLKKHTVENSYPCIECGLKCDSASQLLEHLKIHSTLSKTGLNLEEETFQCLMCEERFCNSGSLTIHQQEHTEMENISQHNSTGPEGENLNSEELTLSTKPHVCCECGKTFKLESRLRSHLKAHTGEKLFPCTECGKKCVSELHLIKHQKIHSGLTQDDHTGPEQKNHSMEDLDLSEKPHSCSECGKRFKLESTLISHLKIHTVENPYPCVECGLKCESASHLLEHQKTHNIFTKIKLNLEAVAFPGSSQKEEVFQCLKCENLFCDSRSLQIHQREHTGMEITAKLAETRSHRTNVNFEELNLGIKPHLCTECGKSFKLEATLISHLKIHAGEKPFTCIECGKKCVSAPHLIEHQKIHTGLTKTKTSLETLSTGLKLKEEMFQCCRCEMIFFDSLSLAIHEQEHATALEGDARPERNHVNFEECNPSAAANLCSHRGESDAPDSALVTHLQTHKEEAIFGCSTCGVKDGSASHPSEHQEGHTGMIQLKEVHQCQSCEQTFCDLQSLTMHQQEHAEKALTTQEANPGSEKRNLSAEEVKLRKPHACTECDKRFTLKSKLISHLKIHTGERPFTCSECGKTFRDTILLRKHQLIHTEEKPYSCSECGKTFSVKGYLFRHQKIHTGKKPHLCKVCGRGFTHASTRIKHEQTHAGLKPHKCEECGKAFSDMSSVLKHQLTHTGEKPFSCTECGKSFGRSCHLIRHLKMHTGELPYVCGECGQSFADASSLTKHRLSHTGAKPYACELCGKNFGRSSHLNRHQQIHTGEKPFPCDECGRRFGALSTLHKHQRIHTGEKPYMCIECRKSFRDASSLKIHQRVHTGEKPYVCRECGVSFSRSVYLKKHHMQHMGMNSHTCDCGLTFTNTVELGEHQLKHTEVVTHTL</sequence>
<dbReference type="PROSITE" id="PS00028">
    <property type="entry name" value="ZINC_FINGER_C2H2_1"/>
    <property type="match status" value="26"/>
</dbReference>
<feature type="domain" description="C2H2-type" evidence="14">
    <location>
        <begin position="1343"/>
        <end position="1370"/>
    </location>
</feature>
<protein>
    <recommendedName>
        <fullName evidence="14">C2H2-type domain-containing protein</fullName>
    </recommendedName>
</protein>
<dbReference type="EMBL" id="JANPWB010000012">
    <property type="protein sequence ID" value="KAJ1121416.1"/>
    <property type="molecule type" value="Genomic_DNA"/>
</dbReference>
<keyword evidence="11" id="KW-0539">Nucleus</keyword>
<proteinExistence type="inferred from homology"/>
<dbReference type="Pfam" id="PF00096">
    <property type="entry name" value="zf-C2H2"/>
    <property type="match status" value="16"/>
</dbReference>
<evidence type="ECO:0000256" key="1">
    <source>
        <dbReference type="ARBA" id="ARBA00003767"/>
    </source>
</evidence>
<dbReference type="FunFam" id="3.30.160.60:FF:000099">
    <property type="entry name" value="Zinc finger protein 79"/>
    <property type="match status" value="1"/>
</dbReference>
<evidence type="ECO:0000256" key="5">
    <source>
        <dbReference type="ARBA" id="ARBA00022737"/>
    </source>
</evidence>
<evidence type="ECO:0000256" key="10">
    <source>
        <dbReference type="ARBA" id="ARBA00023163"/>
    </source>
</evidence>
<dbReference type="FunFam" id="3.30.160.60:FF:000966">
    <property type="entry name" value="ZFP90 zinc finger protein"/>
    <property type="match status" value="1"/>
</dbReference>
<comment type="caution">
    <text evidence="15">The sequence shown here is derived from an EMBL/GenBank/DDBJ whole genome shotgun (WGS) entry which is preliminary data.</text>
</comment>
<dbReference type="InterPro" id="IPR013087">
    <property type="entry name" value="Znf_C2H2_type"/>
</dbReference>
<dbReference type="FunFam" id="3.30.160.60:FF:000671">
    <property type="entry name" value="Zinc finger protein 26"/>
    <property type="match status" value="1"/>
</dbReference>
<feature type="domain" description="C2H2-type" evidence="14">
    <location>
        <begin position="1567"/>
        <end position="1594"/>
    </location>
</feature>